<accession>A0AAV5MK65</accession>
<feature type="compositionally biased region" description="Low complexity" evidence="1">
    <location>
        <begin position="31"/>
        <end position="41"/>
    </location>
</feature>
<dbReference type="AlphaFoldDB" id="A0AAV5MK65"/>
<keyword evidence="3" id="KW-1185">Reference proteome</keyword>
<dbReference type="EMBL" id="BPVZ01000298">
    <property type="protein sequence ID" value="GKV49404.1"/>
    <property type="molecule type" value="Genomic_DNA"/>
</dbReference>
<evidence type="ECO:0000256" key="1">
    <source>
        <dbReference type="SAM" id="MobiDB-lite"/>
    </source>
</evidence>
<protein>
    <submittedName>
        <fullName evidence="2">Uncharacterized protein</fullName>
    </submittedName>
</protein>
<sequence>MHSKGLAGSDRKDLFIFPETPPLMHKPSPPSVSNTSSSNGY</sequence>
<feature type="region of interest" description="Disordered" evidence="1">
    <location>
        <begin position="1"/>
        <end position="41"/>
    </location>
</feature>
<evidence type="ECO:0000313" key="3">
    <source>
        <dbReference type="Proteomes" id="UP001054252"/>
    </source>
</evidence>
<evidence type="ECO:0000313" key="2">
    <source>
        <dbReference type="EMBL" id="GKV49404.1"/>
    </source>
</evidence>
<proteinExistence type="predicted"/>
<comment type="caution">
    <text evidence="2">The sequence shown here is derived from an EMBL/GenBank/DDBJ whole genome shotgun (WGS) entry which is preliminary data.</text>
</comment>
<reference evidence="2 3" key="1">
    <citation type="journal article" date="2021" name="Commun. Biol.">
        <title>The genome of Shorea leprosula (Dipterocarpaceae) highlights the ecological relevance of drought in aseasonal tropical rainforests.</title>
        <authorList>
            <person name="Ng K.K.S."/>
            <person name="Kobayashi M.J."/>
            <person name="Fawcett J.A."/>
            <person name="Hatakeyama M."/>
            <person name="Paape T."/>
            <person name="Ng C.H."/>
            <person name="Ang C.C."/>
            <person name="Tnah L.H."/>
            <person name="Lee C.T."/>
            <person name="Nishiyama T."/>
            <person name="Sese J."/>
            <person name="O'Brien M.J."/>
            <person name="Copetti D."/>
            <person name="Mohd Noor M.I."/>
            <person name="Ong R.C."/>
            <person name="Putra M."/>
            <person name="Sireger I.Z."/>
            <person name="Indrioko S."/>
            <person name="Kosugi Y."/>
            <person name="Izuno A."/>
            <person name="Isagi Y."/>
            <person name="Lee S.L."/>
            <person name="Shimizu K.K."/>
        </authorList>
    </citation>
    <scope>NUCLEOTIDE SEQUENCE [LARGE SCALE GENOMIC DNA]</scope>
    <source>
        <strain evidence="2">214</strain>
    </source>
</reference>
<dbReference type="Proteomes" id="UP001054252">
    <property type="component" value="Unassembled WGS sequence"/>
</dbReference>
<name>A0AAV5MK65_9ROSI</name>
<gene>
    <name evidence="2" type="ORF">SLEP1_g56155</name>
</gene>
<organism evidence="2 3">
    <name type="scientific">Rubroshorea leprosula</name>
    <dbReference type="NCBI Taxonomy" id="152421"/>
    <lineage>
        <taxon>Eukaryota</taxon>
        <taxon>Viridiplantae</taxon>
        <taxon>Streptophyta</taxon>
        <taxon>Embryophyta</taxon>
        <taxon>Tracheophyta</taxon>
        <taxon>Spermatophyta</taxon>
        <taxon>Magnoliopsida</taxon>
        <taxon>eudicotyledons</taxon>
        <taxon>Gunneridae</taxon>
        <taxon>Pentapetalae</taxon>
        <taxon>rosids</taxon>
        <taxon>malvids</taxon>
        <taxon>Malvales</taxon>
        <taxon>Dipterocarpaceae</taxon>
        <taxon>Rubroshorea</taxon>
    </lineage>
</organism>